<evidence type="ECO:0000256" key="1">
    <source>
        <dbReference type="ARBA" id="ARBA00004370"/>
    </source>
</evidence>
<feature type="domain" description="Root UVB sensitive protein C-terminal" evidence="7">
    <location>
        <begin position="280"/>
        <end position="432"/>
    </location>
</feature>
<evidence type="ECO:0000256" key="2">
    <source>
        <dbReference type="ARBA" id="ARBA00007558"/>
    </source>
</evidence>
<evidence type="ECO:0000313" key="9">
    <source>
        <dbReference type="Proteomes" id="UP000749559"/>
    </source>
</evidence>
<feature type="domain" description="Protein root UVB sensitive/RUS" evidence="6">
    <location>
        <begin position="35"/>
        <end position="272"/>
    </location>
</feature>
<dbReference type="GO" id="GO:0016020">
    <property type="term" value="C:membrane"/>
    <property type="evidence" value="ECO:0007669"/>
    <property type="project" value="UniProtKB-SubCell"/>
</dbReference>
<proteinExistence type="inferred from homology"/>
<evidence type="ECO:0000256" key="4">
    <source>
        <dbReference type="ARBA" id="ARBA00022989"/>
    </source>
</evidence>
<dbReference type="AlphaFoldDB" id="A0A8J1TKI0"/>
<keyword evidence="5" id="KW-0472">Membrane</keyword>
<evidence type="ECO:0000256" key="5">
    <source>
        <dbReference type="ARBA" id="ARBA00023136"/>
    </source>
</evidence>
<evidence type="ECO:0000259" key="7">
    <source>
        <dbReference type="Pfam" id="PF24160"/>
    </source>
</evidence>
<dbReference type="Pfam" id="PF04884">
    <property type="entry name" value="UVB_sens_prot"/>
    <property type="match status" value="1"/>
</dbReference>
<dbReference type="PANTHER" id="PTHR12770:SF31">
    <property type="entry name" value="RUS FAMILY MEMBER 1"/>
    <property type="match status" value="1"/>
</dbReference>
<dbReference type="EMBL" id="CAIIXF020000012">
    <property type="protein sequence ID" value="CAH1801676.1"/>
    <property type="molecule type" value="Genomic_DNA"/>
</dbReference>
<dbReference type="Pfam" id="PF24160">
    <property type="entry name" value="UVB_sens_C"/>
    <property type="match status" value="1"/>
</dbReference>
<comment type="subcellular location">
    <subcellularLocation>
        <location evidence="1">Membrane</location>
    </subcellularLocation>
</comment>
<comment type="caution">
    <text evidence="8">The sequence shown here is derived from an EMBL/GenBank/DDBJ whole genome shotgun (WGS) entry which is preliminary data.</text>
</comment>
<dbReference type="OrthoDB" id="364779at2759"/>
<dbReference type="PANTHER" id="PTHR12770">
    <property type="entry name" value="RUS1 FAMILY PROTEIN C16ORF58"/>
    <property type="match status" value="1"/>
</dbReference>
<name>A0A8J1TKI0_OWEFU</name>
<keyword evidence="3" id="KW-0812">Transmembrane</keyword>
<dbReference type="InterPro" id="IPR006968">
    <property type="entry name" value="RUS_fam"/>
</dbReference>
<dbReference type="InterPro" id="IPR055412">
    <property type="entry name" value="UVB_sens_C"/>
</dbReference>
<comment type="similarity">
    <text evidence="2">Belongs to the RUS1 family.</text>
</comment>
<keyword evidence="4" id="KW-1133">Transmembrane helix</keyword>
<evidence type="ECO:0000259" key="6">
    <source>
        <dbReference type="Pfam" id="PF04884"/>
    </source>
</evidence>
<dbReference type="Proteomes" id="UP000749559">
    <property type="component" value="Unassembled WGS sequence"/>
</dbReference>
<evidence type="ECO:0000256" key="3">
    <source>
        <dbReference type="ARBA" id="ARBA00022692"/>
    </source>
</evidence>
<reference evidence="8" key="1">
    <citation type="submission" date="2022-03" db="EMBL/GenBank/DDBJ databases">
        <authorList>
            <person name="Martin C."/>
        </authorList>
    </citation>
    <scope>NUCLEOTIDE SEQUENCE</scope>
</reference>
<organism evidence="8 9">
    <name type="scientific">Owenia fusiformis</name>
    <name type="common">Polychaete worm</name>
    <dbReference type="NCBI Taxonomy" id="6347"/>
    <lineage>
        <taxon>Eukaryota</taxon>
        <taxon>Metazoa</taxon>
        <taxon>Spiralia</taxon>
        <taxon>Lophotrochozoa</taxon>
        <taxon>Annelida</taxon>
        <taxon>Polychaeta</taxon>
        <taxon>Sedentaria</taxon>
        <taxon>Canalipalpata</taxon>
        <taxon>Sabellida</taxon>
        <taxon>Oweniida</taxon>
        <taxon>Oweniidae</taxon>
        <taxon>Owenia</taxon>
    </lineage>
</organism>
<protein>
    <submittedName>
        <fullName evidence="8">Uncharacterized protein</fullName>
    </submittedName>
</protein>
<dbReference type="InterPro" id="IPR054549">
    <property type="entry name" value="UVB_sens_RUS_dom"/>
</dbReference>
<accession>A0A8J1TKI0</accession>
<evidence type="ECO:0000313" key="8">
    <source>
        <dbReference type="EMBL" id="CAH1801676.1"/>
    </source>
</evidence>
<gene>
    <name evidence="8" type="ORF">OFUS_LOCUS25444</name>
</gene>
<sequence>MEDRLICKESYGSQNIHQDYVRKSNGHIYKIDRSRRSTSLSQFFMAVFLPQGYPDTVSEDYLEYQLWDTMQAFASSITGTLATKAVLEGVGVGDENATALAATLTWLMKDGTGMVGRILFAWMQGTSLDYDAKRWRLFADILNDFAIFLEILAPLFKAYFTFIVCIAGVGKSIVGVAGGATRAALTQHQARRDNLADVSAKDGSQETLVNLSALLCSFALVPLVGDNQRLIWVLFLLFTAIHIFANYRAVTCVKMESINQARFHILIRGYLAGTGVDLIAKVNSQEPVFWKTRRKFDVFLGTQVQYISCKNNDDLETLYSVYKDQHYLLGVNLKKGYICIALHEGSKVVDHFKSCYQAEVINFAAQHSSTPQNNVYLNQIAEGYKNGDVEAMHQASLTFTNATFTQFMADIESVGWVTSRSLLGADEWRALWDINGISDKKDY</sequence>
<keyword evidence="9" id="KW-1185">Reference proteome</keyword>